<keyword evidence="4" id="KW-0479">Metal-binding</keyword>
<dbReference type="GO" id="GO:0016020">
    <property type="term" value="C:membrane"/>
    <property type="evidence" value="ECO:0007669"/>
    <property type="project" value="UniProtKB-SubCell"/>
</dbReference>
<keyword evidence="3 12" id="KW-0812">Transmembrane</keyword>
<dbReference type="SMART" id="SM00744">
    <property type="entry name" value="RINGv"/>
    <property type="match status" value="1"/>
</dbReference>
<evidence type="ECO:0000256" key="7">
    <source>
        <dbReference type="ARBA" id="ARBA00022833"/>
    </source>
</evidence>
<dbReference type="Gene3D" id="3.30.40.10">
    <property type="entry name" value="Zinc/RING finger domain, C3HC4 (zinc finger)"/>
    <property type="match status" value="1"/>
</dbReference>
<feature type="region of interest" description="Disordered" evidence="11">
    <location>
        <begin position="143"/>
        <end position="163"/>
    </location>
</feature>
<evidence type="ECO:0000256" key="4">
    <source>
        <dbReference type="ARBA" id="ARBA00022723"/>
    </source>
</evidence>
<feature type="transmembrane region" description="Helical" evidence="12">
    <location>
        <begin position="357"/>
        <end position="379"/>
    </location>
</feature>
<evidence type="ECO:0000259" key="13">
    <source>
        <dbReference type="PROSITE" id="PS50089"/>
    </source>
</evidence>
<evidence type="ECO:0000259" key="14">
    <source>
        <dbReference type="PROSITE" id="PS51292"/>
    </source>
</evidence>
<gene>
    <name evidence="15" type="primary">MARH8</name>
    <name evidence="15" type="ORF">TR108446</name>
</gene>
<dbReference type="EMBL" id="GEEE01012404">
    <property type="protein sequence ID" value="JAP50821.1"/>
    <property type="molecule type" value="Transcribed_RNA"/>
</dbReference>
<dbReference type="PROSITE" id="PS50089">
    <property type="entry name" value="ZF_RING_2"/>
    <property type="match status" value="1"/>
</dbReference>
<evidence type="ECO:0000256" key="2">
    <source>
        <dbReference type="ARBA" id="ARBA00022679"/>
    </source>
</evidence>
<dbReference type="Pfam" id="PF12906">
    <property type="entry name" value="RINGv"/>
    <property type="match status" value="1"/>
</dbReference>
<dbReference type="GO" id="GO:0004842">
    <property type="term" value="F:ubiquitin-protein transferase activity"/>
    <property type="evidence" value="ECO:0007669"/>
    <property type="project" value="TreeGrafter"/>
</dbReference>
<keyword evidence="6" id="KW-0833">Ubl conjugation pathway</keyword>
<dbReference type="SUPFAM" id="SSF57850">
    <property type="entry name" value="RING/U-box"/>
    <property type="match status" value="1"/>
</dbReference>
<feature type="region of interest" description="Disordered" evidence="11">
    <location>
        <begin position="421"/>
        <end position="455"/>
    </location>
</feature>
<feature type="compositionally biased region" description="Polar residues" evidence="11">
    <location>
        <begin position="490"/>
        <end position="501"/>
    </location>
</feature>
<keyword evidence="8 12" id="KW-1133">Transmembrane helix</keyword>
<reference evidence="15" key="1">
    <citation type="submission" date="2016-01" db="EMBL/GenBank/DDBJ databases">
        <title>Reference transcriptome for the parasite Schistocephalus solidus: insights into the molecular evolution of parasitism.</title>
        <authorList>
            <person name="Hebert F.O."/>
            <person name="Grambauer S."/>
            <person name="Barber I."/>
            <person name="Landry C.R."/>
            <person name="Aubin-Horth N."/>
        </authorList>
    </citation>
    <scope>NUCLEOTIDE SEQUENCE</scope>
</reference>
<evidence type="ECO:0000256" key="10">
    <source>
        <dbReference type="PROSITE-ProRule" id="PRU00175"/>
    </source>
</evidence>
<evidence type="ECO:0000256" key="9">
    <source>
        <dbReference type="ARBA" id="ARBA00023136"/>
    </source>
</evidence>
<dbReference type="PANTHER" id="PTHR46065">
    <property type="entry name" value="E3 UBIQUITIN-PROTEIN LIGASE MARCH 2/3 FAMILY MEMBER"/>
    <property type="match status" value="1"/>
</dbReference>
<evidence type="ECO:0000256" key="3">
    <source>
        <dbReference type="ARBA" id="ARBA00022692"/>
    </source>
</evidence>
<feature type="region of interest" description="Disordered" evidence="11">
    <location>
        <begin position="471"/>
        <end position="501"/>
    </location>
</feature>
<evidence type="ECO:0000256" key="8">
    <source>
        <dbReference type="ARBA" id="ARBA00022989"/>
    </source>
</evidence>
<evidence type="ECO:0000256" key="6">
    <source>
        <dbReference type="ARBA" id="ARBA00022786"/>
    </source>
</evidence>
<evidence type="ECO:0000313" key="15">
    <source>
        <dbReference type="EMBL" id="JAP50821.1"/>
    </source>
</evidence>
<comment type="subcellular location">
    <subcellularLocation>
        <location evidence="1">Membrane</location>
        <topology evidence="1">Multi-pass membrane protein</topology>
    </subcellularLocation>
</comment>
<organism evidence="15">
    <name type="scientific">Schistocephalus solidus</name>
    <name type="common">Tapeworm</name>
    <dbReference type="NCBI Taxonomy" id="70667"/>
    <lineage>
        <taxon>Eukaryota</taxon>
        <taxon>Metazoa</taxon>
        <taxon>Spiralia</taxon>
        <taxon>Lophotrochozoa</taxon>
        <taxon>Platyhelminthes</taxon>
        <taxon>Cestoda</taxon>
        <taxon>Eucestoda</taxon>
        <taxon>Diphyllobothriidea</taxon>
        <taxon>Diphyllobothriidae</taxon>
        <taxon>Schistocephalus</taxon>
    </lineage>
</organism>
<proteinExistence type="predicted"/>
<evidence type="ECO:0000256" key="12">
    <source>
        <dbReference type="SAM" id="Phobius"/>
    </source>
</evidence>
<dbReference type="InterPro" id="IPR013083">
    <property type="entry name" value="Znf_RING/FYVE/PHD"/>
</dbReference>
<accession>A0A0X3PFU8</accession>
<feature type="non-terminal residue" evidence="15">
    <location>
        <position position="1"/>
    </location>
</feature>
<keyword evidence="5 10" id="KW-0863">Zinc-finger</keyword>
<evidence type="ECO:0000256" key="11">
    <source>
        <dbReference type="SAM" id="MobiDB-lite"/>
    </source>
</evidence>
<dbReference type="GO" id="GO:0008270">
    <property type="term" value="F:zinc ion binding"/>
    <property type="evidence" value="ECO:0007669"/>
    <property type="project" value="UniProtKB-KW"/>
</dbReference>
<feature type="domain" description="RING-CH-type" evidence="14">
    <location>
        <begin position="222"/>
        <end position="283"/>
    </location>
</feature>
<dbReference type="InterPro" id="IPR001841">
    <property type="entry name" value="Znf_RING"/>
</dbReference>
<dbReference type="PANTHER" id="PTHR46065:SF3">
    <property type="entry name" value="FI20425P1"/>
    <property type="match status" value="1"/>
</dbReference>
<dbReference type="PROSITE" id="PS51292">
    <property type="entry name" value="ZF_RING_CH"/>
    <property type="match status" value="1"/>
</dbReference>
<protein>
    <submittedName>
        <fullName evidence="15">E3 ubiquitin-protein ligase MARCH8</fullName>
    </submittedName>
</protein>
<evidence type="ECO:0000256" key="1">
    <source>
        <dbReference type="ARBA" id="ARBA00004141"/>
    </source>
</evidence>
<evidence type="ECO:0000256" key="5">
    <source>
        <dbReference type="ARBA" id="ARBA00022771"/>
    </source>
</evidence>
<dbReference type="InterPro" id="IPR011016">
    <property type="entry name" value="Znf_RING-CH"/>
</dbReference>
<keyword evidence="7" id="KW-0862">Zinc</keyword>
<dbReference type="GO" id="GO:0016567">
    <property type="term" value="P:protein ubiquitination"/>
    <property type="evidence" value="ECO:0007669"/>
    <property type="project" value="TreeGrafter"/>
</dbReference>
<sequence length="501" mass="56596">QRSCGRLPLRQPHATSMCDFDRSRELPWSRSQSLFEARAAKRRRSSYFRERLLAWRWNEGNSKSMTSSPVNGRKYSHGATRFQQAPGAPKINHNKQTSISGFYQPEEFLHSAGGKRWRERFDSESSVAERAFDTALIGAPRLNLSQSTTSGETTSDLDTSTTNGLLESSPLFKSATASTPGPGVKLPKKSIAFNAESPIANVTQTEEAALDRIQNISSSTNRPSIVVFRCRICYEEGTDSEPLISPCHCRGTVGLLHKTCLEKWLQLSQTLKCEICGYAYILRPKPVEITTSKVSATQIIERVEFLRDWFHSRLVQRNLATDLVFLLLLTPATCLGVYFCITAMLDFMKVNSYAWQVIVLMALAITLVVVLFCWILLAVRHHLLAYREHRHRREARIREELRRQSVERRWRFSVQARPRGSSVALRSSTPQAKTARREESEEGEADSSLRDPPQCTLINVTSPNFTLNLYPVQETTETMADTSQEDSTEQDGSQPVSTMPV</sequence>
<dbReference type="AlphaFoldDB" id="A0A0X3PFU8"/>
<feature type="compositionally biased region" description="Polar residues" evidence="11">
    <location>
        <begin position="471"/>
        <end position="482"/>
    </location>
</feature>
<feature type="domain" description="RING-type" evidence="13">
    <location>
        <begin position="230"/>
        <end position="276"/>
    </location>
</feature>
<keyword evidence="2" id="KW-0808">Transferase</keyword>
<keyword evidence="9 12" id="KW-0472">Membrane</keyword>
<feature type="transmembrane region" description="Helical" evidence="12">
    <location>
        <begin position="323"/>
        <end position="345"/>
    </location>
</feature>
<name>A0A0X3PFU8_SCHSO</name>